<evidence type="ECO:0000313" key="1">
    <source>
        <dbReference type="EMBL" id="RDX98544.1"/>
    </source>
</evidence>
<comment type="caution">
    <text evidence="1">The sequence shown here is derived from an EMBL/GenBank/DDBJ whole genome shotgun (WGS) entry which is preliminary data.</text>
</comment>
<accession>A0A371H6V3</accession>
<sequence>MSPYQIVFGKACHLLVEIEHRAYWAIKKCNMALTKPAKKGNFSCKNWRSCAWKHTKTPRFIRKRVGQKLIAGKLCSTWDRPFIITNVFPYGVVELRNRADNRNFKVNKHQIKPYHEGPTPMVRKVESISLLQTQKLKIHDQPRPWGSKELWNCFGSRFHISVGVILQGIASKRHIEESSGTK</sequence>
<organism evidence="1 2">
    <name type="scientific">Mucuna pruriens</name>
    <name type="common">Velvet bean</name>
    <name type="synonym">Dolichos pruriens</name>
    <dbReference type="NCBI Taxonomy" id="157652"/>
    <lineage>
        <taxon>Eukaryota</taxon>
        <taxon>Viridiplantae</taxon>
        <taxon>Streptophyta</taxon>
        <taxon>Embryophyta</taxon>
        <taxon>Tracheophyta</taxon>
        <taxon>Spermatophyta</taxon>
        <taxon>Magnoliopsida</taxon>
        <taxon>eudicotyledons</taxon>
        <taxon>Gunneridae</taxon>
        <taxon>Pentapetalae</taxon>
        <taxon>rosids</taxon>
        <taxon>fabids</taxon>
        <taxon>Fabales</taxon>
        <taxon>Fabaceae</taxon>
        <taxon>Papilionoideae</taxon>
        <taxon>50 kb inversion clade</taxon>
        <taxon>NPAAA clade</taxon>
        <taxon>indigoferoid/millettioid clade</taxon>
        <taxon>Phaseoleae</taxon>
        <taxon>Mucuna</taxon>
    </lineage>
</organism>
<proteinExistence type="predicted"/>
<dbReference type="AlphaFoldDB" id="A0A371H6V3"/>
<dbReference type="OrthoDB" id="1415873at2759"/>
<feature type="non-terminal residue" evidence="1">
    <location>
        <position position="1"/>
    </location>
</feature>
<protein>
    <submittedName>
        <fullName evidence="1">Uncharacterized protein</fullName>
    </submittedName>
</protein>
<dbReference type="EMBL" id="QJKJ01003432">
    <property type="protein sequence ID" value="RDX98544.1"/>
    <property type="molecule type" value="Genomic_DNA"/>
</dbReference>
<reference evidence="1" key="1">
    <citation type="submission" date="2018-05" db="EMBL/GenBank/DDBJ databases">
        <title>Draft genome of Mucuna pruriens seed.</title>
        <authorList>
            <person name="Nnadi N.E."/>
            <person name="Vos R."/>
            <person name="Hasami M.H."/>
            <person name="Devisetty U.K."/>
            <person name="Aguiy J.C."/>
        </authorList>
    </citation>
    <scope>NUCLEOTIDE SEQUENCE [LARGE SCALE GENOMIC DNA]</scope>
    <source>
        <strain evidence="1">JCA_2017</strain>
    </source>
</reference>
<dbReference type="Proteomes" id="UP000257109">
    <property type="component" value="Unassembled WGS sequence"/>
</dbReference>
<evidence type="ECO:0000313" key="2">
    <source>
        <dbReference type="Proteomes" id="UP000257109"/>
    </source>
</evidence>
<name>A0A371H6V3_MUCPR</name>
<keyword evidence="2" id="KW-1185">Reference proteome</keyword>
<gene>
    <name evidence="1" type="ORF">CR513_18513</name>
</gene>